<proteinExistence type="predicted"/>
<keyword evidence="1" id="KW-0812">Transmembrane</keyword>
<protein>
    <submittedName>
        <fullName evidence="2">2904_t:CDS:1</fullName>
    </submittedName>
</protein>
<dbReference type="EMBL" id="CAJVPK010000355">
    <property type="protein sequence ID" value="CAG8498858.1"/>
    <property type="molecule type" value="Genomic_DNA"/>
</dbReference>
<organism evidence="2 3">
    <name type="scientific">Diversispora eburnea</name>
    <dbReference type="NCBI Taxonomy" id="1213867"/>
    <lineage>
        <taxon>Eukaryota</taxon>
        <taxon>Fungi</taxon>
        <taxon>Fungi incertae sedis</taxon>
        <taxon>Mucoromycota</taxon>
        <taxon>Glomeromycotina</taxon>
        <taxon>Glomeromycetes</taxon>
        <taxon>Diversisporales</taxon>
        <taxon>Diversisporaceae</taxon>
        <taxon>Diversispora</taxon>
    </lineage>
</organism>
<keyword evidence="1" id="KW-0472">Membrane</keyword>
<reference evidence="2" key="1">
    <citation type="submission" date="2021-06" db="EMBL/GenBank/DDBJ databases">
        <authorList>
            <person name="Kallberg Y."/>
            <person name="Tangrot J."/>
            <person name="Rosling A."/>
        </authorList>
    </citation>
    <scope>NUCLEOTIDE SEQUENCE</scope>
    <source>
        <strain evidence="2">AZ414A</strain>
    </source>
</reference>
<evidence type="ECO:0000313" key="3">
    <source>
        <dbReference type="Proteomes" id="UP000789706"/>
    </source>
</evidence>
<keyword evidence="1" id="KW-1133">Transmembrane helix</keyword>
<dbReference type="AlphaFoldDB" id="A0A9N8ZKT4"/>
<comment type="caution">
    <text evidence="2">The sequence shown here is derived from an EMBL/GenBank/DDBJ whole genome shotgun (WGS) entry which is preliminary data.</text>
</comment>
<evidence type="ECO:0000313" key="2">
    <source>
        <dbReference type="EMBL" id="CAG8498858.1"/>
    </source>
</evidence>
<name>A0A9N8ZKT4_9GLOM</name>
<evidence type="ECO:0000256" key="1">
    <source>
        <dbReference type="SAM" id="Phobius"/>
    </source>
</evidence>
<gene>
    <name evidence="2" type="ORF">DEBURN_LOCUS4568</name>
</gene>
<keyword evidence="3" id="KW-1185">Reference proteome</keyword>
<accession>A0A9N8ZKT4</accession>
<feature type="transmembrane region" description="Helical" evidence="1">
    <location>
        <begin position="115"/>
        <end position="133"/>
    </location>
</feature>
<dbReference type="Proteomes" id="UP000789706">
    <property type="component" value="Unassembled WGS sequence"/>
</dbReference>
<sequence length="150" mass="17492">MSKLTSNQRNQRHYASIIQLPFHPHYVPPGQKPVLRQKPTTGRKKILKTSYIIPSWTLGVSKNNNPFPKYPTGELKQNNSILIGIVPSIDRIQPSGKASSRENKHNRRDGEKIPILFRLSTIYFVMAFVFRHFSLRKKDKDYKIIPNYNY</sequence>
<dbReference type="OrthoDB" id="2345912at2759"/>